<evidence type="ECO:0000256" key="1">
    <source>
        <dbReference type="SAM" id="MobiDB-lite"/>
    </source>
</evidence>
<dbReference type="EMBL" id="BPQP01000016">
    <property type="protein sequence ID" value="GJD93804.1"/>
    <property type="molecule type" value="Genomic_DNA"/>
</dbReference>
<dbReference type="RefSeq" id="WP_238242997.1">
    <property type="nucleotide sequence ID" value="NZ_BPQP01000016.1"/>
</dbReference>
<dbReference type="Proteomes" id="UP001055125">
    <property type="component" value="Unassembled WGS sequence"/>
</dbReference>
<evidence type="ECO:0000256" key="2">
    <source>
        <dbReference type="SAM" id="SignalP"/>
    </source>
</evidence>
<keyword evidence="2" id="KW-0732">Signal</keyword>
<evidence type="ECO:0008006" key="5">
    <source>
        <dbReference type="Google" id="ProtNLM"/>
    </source>
</evidence>
<reference evidence="3" key="1">
    <citation type="journal article" date="2021" name="Front. Microbiol.">
        <title>Comprehensive Comparative Genomics and Phenotyping of Methylobacterium Species.</title>
        <authorList>
            <person name="Alessa O."/>
            <person name="Ogura Y."/>
            <person name="Fujitani Y."/>
            <person name="Takami H."/>
            <person name="Hayashi T."/>
            <person name="Sahin N."/>
            <person name="Tani A."/>
        </authorList>
    </citation>
    <scope>NUCLEOTIDE SEQUENCE</scope>
    <source>
        <strain evidence="3">DSM 19015</strain>
    </source>
</reference>
<organism evidence="3 4">
    <name type="scientific">Methylobacterium iners</name>
    <dbReference type="NCBI Taxonomy" id="418707"/>
    <lineage>
        <taxon>Bacteria</taxon>
        <taxon>Pseudomonadati</taxon>
        <taxon>Pseudomonadota</taxon>
        <taxon>Alphaproteobacteria</taxon>
        <taxon>Hyphomicrobiales</taxon>
        <taxon>Methylobacteriaceae</taxon>
        <taxon>Methylobacterium</taxon>
    </lineage>
</organism>
<evidence type="ECO:0000313" key="3">
    <source>
        <dbReference type="EMBL" id="GJD93804.1"/>
    </source>
</evidence>
<comment type="caution">
    <text evidence="3">The sequence shown here is derived from an EMBL/GenBank/DDBJ whole genome shotgun (WGS) entry which is preliminary data.</text>
</comment>
<feature type="signal peptide" evidence="2">
    <location>
        <begin position="1"/>
        <end position="24"/>
    </location>
</feature>
<protein>
    <recommendedName>
        <fullName evidence="5">TonB-dependent receptor</fullName>
    </recommendedName>
</protein>
<gene>
    <name evidence="3" type="ORF">OCOJLMKI_1002</name>
</gene>
<name>A0ABQ4RSW0_9HYPH</name>
<sequence>MSHLRSTVTAALLSLSAAAVPALANSDSAIDQTPIFSGAAAPVRLASDDDLTTGSIGVRRQVSSAKEGNAEQTNFAVPQYGQTSGGHAR</sequence>
<proteinExistence type="predicted"/>
<evidence type="ECO:0000313" key="4">
    <source>
        <dbReference type="Proteomes" id="UP001055125"/>
    </source>
</evidence>
<keyword evidence="4" id="KW-1185">Reference proteome</keyword>
<feature type="compositionally biased region" description="Polar residues" evidence="1">
    <location>
        <begin position="63"/>
        <end position="82"/>
    </location>
</feature>
<feature type="region of interest" description="Disordered" evidence="1">
    <location>
        <begin position="63"/>
        <end position="89"/>
    </location>
</feature>
<feature type="chain" id="PRO_5045356643" description="TonB-dependent receptor" evidence="2">
    <location>
        <begin position="25"/>
        <end position="89"/>
    </location>
</feature>
<reference evidence="3" key="2">
    <citation type="submission" date="2021-08" db="EMBL/GenBank/DDBJ databases">
        <authorList>
            <person name="Tani A."/>
            <person name="Ola A."/>
            <person name="Ogura Y."/>
            <person name="Katsura K."/>
            <person name="Hayashi T."/>
        </authorList>
    </citation>
    <scope>NUCLEOTIDE SEQUENCE</scope>
    <source>
        <strain evidence="3">DSM 19015</strain>
    </source>
</reference>
<accession>A0ABQ4RSW0</accession>